<dbReference type="PANTHER" id="PTHR30483">
    <property type="entry name" value="LEUCINE-SPECIFIC-BINDING PROTEIN"/>
    <property type="match status" value="1"/>
</dbReference>
<keyword evidence="4" id="KW-0472">Membrane</keyword>
<dbReference type="SUPFAM" id="SSF53822">
    <property type="entry name" value="Periplasmic binding protein-like I"/>
    <property type="match status" value="1"/>
</dbReference>
<name>A0A1H3QGJ4_9FIRM</name>
<dbReference type="OrthoDB" id="9783240at2"/>
<feature type="domain" description="Receptor ligand binding region" evidence="6">
    <location>
        <begin position="51"/>
        <end position="256"/>
    </location>
</feature>
<evidence type="ECO:0000259" key="6">
    <source>
        <dbReference type="Pfam" id="PF01094"/>
    </source>
</evidence>
<evidence type="ECO:0000313" key="7">
    <source>
        <dbReference type="EMBL" id="SDZ12148.1"/>
    </source>
</evidence>
<dbReference type="RefSeq" id="WP_093314834.1">
    <property type="nucleotide sequence ID" value="NZ_FNPV01000009.1"/>
</dbReference>
<dbReference type="InterPro" id="IPR001828">
    <property type="entry name" value="ANF_lig-bd_rcpt"/>
</dbReference>
<feature type="signal peptide" evidence="5">
    <location>
        <begin position="1"/>
        <end position="24"/>
    </location>
</feature>
<dbReference type="CDD" id="cd06268">
    <property type="entry name" value="PBP1_ABC_transporter_LIVBP-like"/>
    <property type="match status" value="1"/>
</dbReference>
<dbReference type="PANTHER" id="PTHR30483:SF6">
    <property type="entry name" value="PERIPLASMIC BINDING PROTEIN OF ABC TRANSPORTER FOR NATURAL AMINO ACIDS"/>
    <property type="match status" value="1"/>
</dbReference>
<dbReference type="PROSITE" id="PS51257">
    <property type="entry name" value="PROKAR_LIPOPROTEIN"/>
    <property type="match status" value="1"/>
</dbReference>
<dbReference type="InterPro" id="IPR051010">
    <property type="entry name" value="BCAA_transport"/>
</dbReference>
<comment type="subcellular location">
    <subcellularLocation>
        <location evidence="1">Membrane</location>
    </subcellularLocation>
</comment>
<evidence type="ECO:0000256" key="1">
    <source>
        <dbReference type="ARBA" id="ARBA00004370"/>
    </source>
</evidence>
<dbReference type="STRING" id="159292.SAMN05192546_10951"/>
<dbReference type="InterPro" id="IPR028082">
    <property type="entry name" value="Peripla_BP_I"/>
</dbReference>
<proteinExistence type="predicted"/>
<evidence type="ECO:0000256" key="5">
    <source>
        <dbReference type="SAM" id="SignalP"/>
    </source>
</evidence>
<dbReference type="GO" id="GO:0016020">
    <property type="term" value="C:membrane"/>
    <property type="evidence" value="ECO:0007669"/>
    <property type="project" value="UniProtKB-SubCell"/>
</dbReference>
<keyword evidence="2" id="KW-0812">Transmembrane</keyword>
<keyword evidence="5" id="KW-0732">Signal</keyword>
<keyword evidence="8" id="KW-1185">Reference proteome</keyword>
<feature type="chain" id="PRO_5038697397" evidence="5">
    <location>
        <begin position="25"/>
        <end position="389"/>
    </location>
</feature>
<evidence type="ECO:0000256" key="3">
    <source>
        <dbReference type="ARBA" id="ARBA00022989"/>
    </source>
</evidence>
<keyword evidence="3" id="KW-1133">Transmembrane helix</keyword>
<sequence length="389" mass="44809">MRTRMTRLFIIFVMITFISGCNQAPTHQAEILFITKDQSDTRSLNPTRMEVAATMALEACRSENKEAKSIHHHFIRYTGDETEGYHKAKAYLESNQSVVALVGDFNSDGTAYVARLAEEFQLPHLSFFATDIRIFEEHPQSYSYRSQMSHETTDLMAMASYALNKPYKPYQPTVAVVYNDLSNIEARWLEFESLAPAHGIQVVEKRQVSREERDFRPVLAAYKELEQNVDSIILFLSSGQLEHFLQQANMEKIATPIIASPVTFSPETAKELPRLHMPFYSTVQGIYMNLQQGKDETLEGFANAYRVHVGYHQMDGLGPWIYDGVRLIHELTLQELRPMEIKEALDQYHEKRMIGQVSFDKYGLIKESTYVKVLIEDGYLKEIKDEENH</sequence>
<dbReference type="Gene3D" id="3.40.50.2300">
    <property type="match status" value="2"/>
</dbReference>
<dbReference type="AlphaFoldDB" id="A0A1H3QGJ4"/>
<evidence type="ECO:0000256" key="2">
    <source>
        <dbReference type="ARBA" id="ARBA00022692"/>
    </source>
</evidence>
<protein>
    <submittedName>
        <fullName evidence="7">ABC-type branched-chain amino acid transport system, substrate-binding protein</fullName>
    </submittedName>
</protein>
<evidence type="ECO:0000313" key="8">
    <source>
        <dbReference type="Proteomes" id="UP000199230"/>
    </source>
</evidence>
<gene>
    <name evidence="7" type="ORF">SAMN05192546_10951</name>
</gene>
<dbReference type="Pfam" id="PF01094">
    <property type="entry name" value="ANF_receptor"/>
    <property type="match status" value="1"/>
</dbReference>
<organism evidence="7 8">
    <name type="scientific">Tindallia californiensis</name>
    <dbReference type="NCBI Taxonomy" id="159292"/>
    <lineage>
        <taxon>Bacteria</taxon>
        <taxon>Bacillati</taxon>
        <taxon>Bacillota</taxon>
        <taxon>Clostridia</taxon>
        <taxon>Peptostreptococcales</taxon>
        <taxon>Tindalliaceae</taxon>
        <taxon>Tindallia</taxon>
    </lineage>
</organism>
<dbReference type="Proteomes" id="UP000199230">
    <property type="component" value="Unassembled WGS sequence"/>
</dbReference>
<evidence type="ECO:0000256" key="4">
    <source>
        <dbReference type="ARBA" id="ARBA00023136"/>
    </source>
</evidence>
<accession>A0A1H3QGJ4</accession>
<dbReference type="EMBL" id="FNPV01000009">
    <property type="protein sequence ID" value="SDZ12148.1"/>
    <property type="molecule type" value="Genomic_DNA"/>
</dbReference>
<reference evidence="7 8" key="1">
    <citation type="submission" date="2016-10" db="EMBL/GenBank/DDBJ databases">
        <authorList>
            <person name="de Groot N.N."/>
        </authorList>
    </citation>
    <scope>NUCLEOTIDE SEQUENCE [LARGE SCALE GENOMIC DNA]</scope>
    <source>
        <strain evidence="7 8">APO</strain>
    </source>
</reference>